<protein>
    <recommendedName>
        <fullName evidence="6 7">Peptidyl-tRNA hydrolase</fullName>
        <shortName evidence="7">Pth</shortName>
        <ecNumber evidence="1 7">3.1.1.29</ecNumber>
    </recommendedName>
</protein>
<feature type="binding site" evidence="7">
    <location>
        <position position="14"/>
    </location>
    <ligand>
        <name>tRNA</name>
        <dbReference type="ChEBI" id="CHEBI:17843"/>
    </ligand>
</feature>
<sequence>MKLIVGLGNPGKQYEATRHNAGFWVVDALAARLGVTCGKSKWKALVEETRIGTERVILCKPQTYMNQSGESVREIAHYFSELAPERDLIVIYDDMDFPVGTLRLRLQGSAGGHNGMRSIIQHMGTQQFARVRLGIGRPADKSQVMQYVLSPFPASEREVVQSMVDKAADAVHFAVENSFSLAMNRFNT</sequence>
<dbReference type="SUPFAM" id="SSF53178">
    <property type="entry name" value="Peptidyl-tRNA hydrolase-like"/>
    <property type="match status" value="1"/>
</dbReference>
<evidence type="ECO:0000256" key="2">
    <source>
        <dbReference type="ARBA" id="ARBA00022555"/>
    </source>
</evidence>
<dbReference type="HAMAP" id="MF_00083">
    <property type="entry name" value="Pept_tRNA_hydro_bact"/>
    <property type="match status" value="1"/>
</dbReference>
<keyword evidence="2 7" id="KW-0820">tRNA-binding</keyword>
<evidence type="ECO:0000313" key="10">
    <source>
        <dbReference type="EMBL" id="MDQ0190159.1"/>
    </source>
</evidence>
<comment type="similarity">
    <text evidence="5 7 9">Belongs to the PTH family.</text>
</comment>
<dbReference type="NCBIfam" id="TIGR00447">
    <property type="entry name" value="pth"/>
    <property type="match status" value="1"/>
</dbReference>
<dbReference type="Proteomes" id="UP001232973">
    <property type="component" value="Unassembled WGS sequence"/>
</dbReference>
<comment type="function">
    <text evidence="7">Hydrolyzes ribosome-free peptidyl-tRNAs (with 1 or more amino acids incorporated), which drop off the ribosome during protein synthesis, or as a result of ribosome stalling.</text>
</comment>
<dbReference type="PANTHER" id="PTHR17224">
    <property type="entry name" value="PEPTIDYL-TRNA HYDROLASE"/>
    <property type="match status" value="1"/>
</dbReference>
<feature type="site" description="Stabilizes the basic form of H active site to accept a proton" evidence="7">
    <location>
        <position position="93"/>
    </location>
</feature>
<comment type="subunit">
    <text evidence="7">Monomer.</text>
</comment>
<dbReference type="RefSeq" id="WP_274457383.1">
    <property type="nucleotide sequence ID" value="NZ_CP067097.1"/>
</dbReference>
<evidence type="ECO:0000256" key="5">
    <source>
        <dbReference type="ARBA" id="ARBA00038063"/>
    </source>
</evidence>
<organism evidence="10 11">
    <name type="scientific">Alicyclobacillus cycloheptanicus</name>
    <dbReference type="NCBI Taxonomy" id="1457"/>
    <lineage>
        <taxon>Bacteria</taxon>
        <taxon>Bacillati</taxon>
        <taxon>Bacillota</taxon>
        <taxon>Bacilli</taxon>
        <taxon>Bacillales</taxon>
        <taxon>Alicyclobacillaceae</taxon>
        <taxon>Alicyclobacillus</taxon>
    </lineage>
</organism>
<dbReference type="EC" id="3.1.1.29" evidence="1 7"/>
<evidence type="ECO:0000256" key="1">
    <source>
        <dbReference type="ARBA" id="ARBA00013260"/>
    </source>
</evidence>
<keyword evidence="3 7" id="KW-0378">Hydrolase</keyword>
<evidence type="ECO:0000313" key="11">
    <source>
        <dbReference type="Proteomes" id="UP001232973"/>
    </source>
</evidence>
<dbReference type="InterPro" id="IPR036416">
    <property type="entry name" value="Pept_tRNA_hydro_sf"/>
</dbReference>
<evidence type="ECO:0000256" key="3">
    <source>
        <dbReference type="ARBA" id="ARBA00022801"/>
    </source>
</evidence>
<feature type="site" description="Discriminates between blocked and unblocked aminoacyl-tRNA" evidence="7">
    <location>
        <position position="9"/>
    </location>
</feature>
<gene>
    <name evidence="7" type="primary">pth</name>
    <name evidence="10" type="ORF">J2S03_002022</name>
</gene>
<dbReference type="Gene3D" id="3.40.50.1470">
    <property type="entry name" value="Peptidyl-tRNA hydrolase"/>
    <property type="match status" value="1"/>
</dbReference>
<feature type="binding site" evidence="7">
    <location>
        <position position="114"/>
    </location>
    <ligand>
        <name>tRNA</name>
        <dbReference type="ChEBI" id="CHEBI:17843"/>
    </ligand>
</feature>
<dbReference type="InterPro" id="IPR018171">
    <property type="entry name" value="Pept_tRNA_hydro_CS"/>
</dbReference>
<keyword evidence="4 7" id="KW-0694">RNA-binding</keyword>
<comment type="subcellular location">
    <subcellularLocation>
        <location evidence="7">Cytoplasm</location>
    </subcellularLocation>
</comment>
<proteinExistence type="inferred from homology"/>
<keyword evidence="7" id="KW-0963">Cytoplasm</keyword>
<dbReference type="PROSITE" id="PS01196">
    <property type="entry name" value="PEPT_TRNA_HYDROL_2"/>
    <property type="match status" value="1"/>
</dbReference>
<comment type="caution">
    <text evidence="10">The sequence shown here is derived from an EMBL/GenBank/DDBJ whole genome shotgun (WGS) entry which is preliminary data.</text>
</comment>
<comment type="catalytic activity">
    <reaction evidence="7 8">
        <text>an N-acyl-L-alpha-aminoacyl-tRNA + H2O = an N-acyl-L-amino acid + a tRNA + H(+)</text>
        <dbReference type="Rhea" id="RHEA:54448"/>
        <dbReference type="Rhea" id="RHEA-COMP:10123"/>
        <dbReference type="Rhea" id="RHEA-COMP:13883"/>
        <dbReference type="ChEBI" id="CHEBI:15377"/>
        <dbReference type="ChEBI" id="CHEBI:15378"/>
        <dbReference type="ChEBI" id="CHEBI:59874"/>
        <dbReference type="ChEBI" id="CHEBI:78442"/>
        <dbReference type="ChEBI" id="CHEBI:138191"/>
        <dbReference type="EC" id="3.1.1.29"/>
    </reaction>
</comment>
<comment type="function">
    <text evidence="7">Catalyzes the release of premature peptidyl moieties from peptidyl-tRNA molecules trapped in stalled 50S ribosomal subunits, and thus maintains levels of free tRNAs and 50S ribosomes.</text>
</comment>
<evidence type="ECO:0000256" key="6">
    <source>
        <dbReference type="ARBA" id="ARBA00050038"/>
    </source>
</evidence>
<feature type="binding site" evidence="7">
    <location>
        <position position="64"/>
    </location>
    <ligand>
        <name>tRNA</name>
        <dbReference type="ChEBI" id="CHEBI:17843"/>
    </ligand>
</feature>
<evidence type="ECO:0000256" key="4">
    <source>
        <dbReference type="ARBA" id="ARBA00022884"/>
    </source>
</evidence>
<dbReference type="InterPro" id="IPR001328">
    <property type="entry name" value="Pept_tRNA_hydro"/>
</dbReference>
<accession>A0ABT9XJD9</accession>
<dbReference type="PROSITE" id="PS01195">
    <property type="entry name" value="PEPT_TRNA_HYDROL_1"/>
    <property type="match status" value="1"/>
</dbReference>
<feature type="active site" description="Proton acceptor" evidence="7">
    <location>
        <position position="19"/>
    </location>
</feature>
<name>A0ABT9XJD9_9BACL</name>
<dbReference type="Pfam" id="PF01195">
    <property type="entry name" value="Pept_tRNA_hydro"/>
    <property type="match status" value="1"/>
</dbReference>
<dbReference type="EMBL" id="JAUSTP010000015">
    <property type="protein sequence ID" value="MDQ0190159.1"/>
    <property type="molecule type" value="Genomic_DNA"/>
</dbReference>
<keyword evidence="11" id="KW-1185">Reference proteome</keyword>
<evidence type="ECO:0000256" key="8">
    <source>
        <dbReference type="RuleBase" id="RU000673"/>
    </source>
</evidence>
<feature type="binding site" evidence="7">
    <location>
        <position position="66"/>
    </location>
    <ligand>
        <name>tRNA</name>
        <dbReference type="ChEBI" id="CHEBI:17843"/>
    </ligand>
</feature>
<dbReference type="GO" id="GO:0004045">
    <property type="term" value="F:peptidyl-tRNA hydrolase activity"/>
    <property type="evidence" value="ECO:0007669"/>
    <property type="project" value="UniProtKB-EC"/>
</dbReference>
<dbReference type="CDD" id="cd00462">
    <property type="entry name" value="PTH"/>
    <property type="match status" value="1"/>
</dbReference>
<dbReference type="PANTHER" id="PTHR17224:SF1">
    <property type="entry name" value="PEPTIDYL-TRNA HYDROLASE"/>
    <property type="match status" value="1"/>
</dbReference>
<evidence type="ECO:0000256" key="9">
    <source>
        <dbReference type="RuleBase" id="RU004320"/>
    </source>
</evidence>
<evidence type="ECO:0000256" key="7">
    <source>
        <dbReference type="HAMAP-Rule" id="MF_00083"/>
    </source>
</evidence>
<reference evidence="10 11" key="1">
    <citation type="submission" date="2023-07" db="EMBL/GenBank/DDBJ databases">
        <title>Genomic Encyclopedia of Type Strains, Phase IV (KMG-IV): sequencing the most valuable type-strain genomes for metagenomic binning, comparative biology and taxonomic classification.</title>
        <authorList>
            <person name="Goeker M."/>
        </authorList>
    </citation>
    <scope>NUCLEOTIDE SEQUENCE [LARGE SCALE GENOMIC DNA]</scope>
    <source>
        <strain evidence="10 11">DSM 4006</strain>
    </source>
</reference>